<reference evidence="11" key="1">
    <citation type="submission" date="2021-07" db="EMBL/GenBank/DDBJ databases">
        <title>Shewanella sp. YLB-07 whole genome sequence.</title>
        <authorList>
            <person name="Yu L."/>
        </authorList>
    </citation>
    <scope>NUCLEOTIDE SEQUENCE</scope>
    <source>
        <strain evidence="11">YLB-08</strain>
    </source>
</reference>
<evidence type="ECO:0000256" key="6">
    <source>
        <dbReference type="SAM" id="Phobius"/>
    </source>
</evidence>
<dbReference type="Pfam" id="PF25145">
    <property type="entry name" value="NfeD1b_N"/>
    <property type="match status" value="1"/>
</dbReference>
<feature type="transmembrane region" description="Helical" evidence="6">
    <location>
        <begin position="311"/>
        <end position="328"/>
    </location>
</feature>
<protein>
    <submittedName>
        <fullName evidence="11">Nodulation protein NfeD</fullName>
    </submittedName>
</protein>
<keyword evidence="3 6" id="KW-1133">Transmembrane helix</keyword>
<dbReference type="InterPro" id="IPR029045">
    <property type="entry name" value="ClpP/crotonase-like_dom_sf"/>
</dbReference>
<dbReference type="Pfam" id="PF01957">
    <property type="entry name" value="NfeD"/>
    <property type="match status" value="1"/>
</dbReference>
<feature type="chain" id="PRO_5046208582" evidence="7">
    <location>
        <begin position="22"/>
        <end position="479"/>
    </location>
</feature>
<dbReference type="InterPro" id="IPR052165">
    <property type="entry name" value="Membrane_assoc_protease"/>
</dbReference>
<feature type="region of interest" description="Disordered" evidence="5">
    <location>
        <begin position="459"/>
        <end position="479"/>
    </location>
</feature>
<evidence type="ECO:0000313" key="11">
    <source>
        <dbReference type="EMBL" id="QPG57733.1"/>
    </source>
</evidence>
<feature type="transmembrane region" description="Helical" evidence="6">
    <location>
        <begin position="335"/>
        <end position="354"/>
    </location>
</feature>
<dbReference type="RefSeq" id="WP_142870828.1">
    <property type="nucleotide sequence ID" value="NZ_CP045503.2"/>
</dbReference>
<evidence type="ECO:0000256" key="5">
    <source>
        <dbReference type="SAM" id="MobiDB-lite"/>
    </source>
</evidence>
<evidence type="ECO:0000259" key="10">
    <source>
        <dbReference type="Pfam" id="PF25145"/>
    </source>
</evidence>
<proteinExistence type="predicted"/>
<keyword evidence="12" id="KW-1185">Reference proteome</keyword>
<dbReference type="CDD" id="cd07020">
    <property type="entry name" value="Clp_protease_NfeD_1"/>
    <property type="match status" value="1"/>
</dbReference>
<dbReference type="Proteomes" id="UP000316416">
    <property type="component" value="Chromosome"/>
</dbReference>
<evidence type="ECO:0000256" key="3">
    <source>
        <dbReference type="ARBA" id="ARBA00022989"/>
    </source>
</evidence>
<feature type="domain" description="NfeD1b N-terminal" evidence="10">
    <location>
        <begin position="46"/>
        <end position="226"/>
    </location>
</feature>
<evidence type="ECO:0000259" key="8">
    <source>
        <dbReference type="Pfam" id="PF01957"/>
    </source>
</evidence>
<dbReference type="Pfam" id="PF24961">
    <property type="entry name" value="NfeD_membrane"/>
    <property type="match status" value="1"/>
</dbReference>
<evidence type="ECO:0000259" key="9">
    <source>
        <dbReference type="Pfam" id="PF24961"/>
    </source>
</evidence>
<feature type="signal peptide" evidence="7">
    <location>
        <begin position="1"/>
        <end position="21"/>
    </location>
</feature>
<gene>
    <name evidence="11" type="ORF">FM038_009945</name>
</gene>
<evidence type="ECO:0000256" key="2">
    <source>
        <dbReference type="ARBA" id="ARBA00022692"/>
    </source>
</evidence>
<name>A0ABX6V526_9GAMM</name>
<feature type="transmembrane region" description="Helical" evidence="6">
    <location>
        <begin position="366"/>
        <end position="387"/>
    </location>
</feature>
<evidence type="ECO:0000256" key="1">
    <source>
        <dbReference type="ARBA" id="ARBA00004141"/>
    </source>
</evidence>
<dbReference type="PANTHER" id="PTHR33507">
    <property type="entry name" value="INNER MEMBRANE PROTEIN YBBJ"/>
    <property type="match status" value="1"/>
</dbReference>
<dbReference type="Gene3D" id="3.90.226.10">
    <property type="entry name" value="2-enoyl-CoA Hydratase, Chain A, domain 1"/>
    <property type="match status" value="1"/>
</dbReference>
<feature type="domain" description="NfeD integral membrane" evidence="9">
    <location>
        <begin position="266"/>
        <end position="381"/>
    </location>
</feature>
<keyword evidence="4 6" id="KW-0472">Membrane</keyword>
<dbReference type="InterPro" id="IPR002810">
    <property type="entry name" value="NfeD-like_C"/>
</dbReference>
<dbReference type="SUPFAM" id="SSF141322">
    <property type="entry name" value="NfeD domain-like"/>
    <property type="match status" value="1"/>
</dbReference>
<feature type="region of interest" description="Disordered" evidence="5">
    <location>
        <begin position="143"/>
        <end position="164"/>
    </location>
</feature>
<feature type="transmembrane region" description="Helical" evidence="6">
    <location>
        <begin position="287"/>
        <end position="305"/>
    </location>
</feature>
<dbReference type="InterPro" id="IPR056739">
    <property type="entry name" value="NfeD_membrane"/>
</dbReference>
<dbReference type="InterPro" id="IPR056738">
    <property type="entry name" value="NfeD1b_N"/>
</dbReference>
<dbReference type="PANTHER" id="PTHR33507:SF4">
    <property type="entry name" value="NODULATION COMPETITIVENESS PROTEIN NFED"/>
    <property type="match status" value="1"/>
</dbReference>
<feature type="compositionally biased region" description="Basic and acidic residues" evidence="5">
    <location>
        <begin position="152"/>
        <end position="164"/>
    </location>
</feature>
<evidence type="ECO:0000256" key="7">
    <source>
        <dbReference type="SAM" id="SignalP"/>
    </source>
</evidence>
<sequence>MKISLIMALSLMMFTTSPAFAANETSTPQAAQSDESKVKISDVIPVLSIKGAIGPAISDYLTSEIALANQLNAPLIAIIIDTPGGLVSSLRDINKAILNSQVPIACLVHPAGARAASAGTYILYACHIAAMTQATTLGAATPVSIGGSPKSPQEKDDKTSSPSAMEKKILNDSIAYIRSLAQLRGRNEEWAELAVTEAATLTAQEALDKNVIDLISTSVNDLIEQIDGWPININQKESVLSLSSAHLKEINPDWRNEFIATITNPNIAYILMLIGVYGLILEFYSPGIGVAGVTGAIALVIAMYAFQMLPVNYAGLMLLLLGIGLMVAESMAPSFGVFGVGGVIAFALGSIFLIDTKNTDFQISLPVIAAVTFVSATFVIICLGYLWRARHNKVVSGQEAIIGAQAKVLEDFTDHGFVLFGGERWAAKSNFPMHKDQWARVDNVDNLTLILGQKTDNESELIPTHDDKNKETKNGSHST</sequence>
<dbReference type="EMBL" id="CP045503">
    <property type="protein sequence ID" value="QPG57733.1"/>
    <property type="molecule type" value="Genomic_DNA"/>
</dbReference>
<evidence type="ECO:0000313" key="12">
    <source>
        <dbReference type="Proteomes" id="UP000316416"/>
    </source>
</evidence>
<accession>A0ABX6V526</accession>
<organism evidence="11 12">
    <name type="scientific">Shewanella eurypsychrophilus</name>
    <dbReference type="NCBI Taxonomy" id="2593656"/>
    <lineage>
        <taxon>Bacteria</taxon>
        <taxon>Pseudomonadati</taxon>
        <taxon>Pseudomonadota</taxon>
        <taxon>Gammaproteobacteria</taxon>
        <taxon>Alteromonadales</taxon>
        <taxon>Shewanellaceae</taxon>
        <taxon>Shewanella</taxon>
    </lineage>
</organism>
<dbReference type="Gene3D" id="2.40.50.140">
    <property type="entry name" value="Nucleic acid-binding proteins"/>
    <property type="match status" value="1"/>
</dbReference>
<keyword evidence="2 6" id="KW-0812">Transmembrane</keyword>
<feature type="domain" description="NfeD-like C-terminal" evidence="8">
    <location>
        <begin position="399"/>
        <end position="450"/>
    </location>
</feature>
<feature type="transmembrane region" description="Helical" evidence="6">
    <location>
        <begin position="258"/>
        <end position="280"/>
    </location>
</feature>
<dbReference type="SUPFAM" id="SSF52096">
    <property type="entry name" value="ClpP/crotonase"/>
    <property type="match status" value="1"/>
</dbReference>
<feature type="compositionally biased region" description="Basic and acidic residues" evidence="5">
    <location>
        <begin position="463"/>
        <end position="479"/>
    </location>
</feature>
<keyword evidence="7" id="KW-0732">Signal</keyword>
<evidence type="ECO:0000256" key="4">
    <source>
        <dbReference type="ARBA" id="ARBA00023136"/>
    </source>
</evidence>
<comment type="subcellular location">
    <subcellularLocation>
        <location evidence="1">Membrane</location>
        <topology evidence="1">Multi-pass membrane protein</topology>
    </subcellularLocation>
</comment>
<dbReference type="InterPro" id="IPR012340">
    <property type="entry name" value="NA-bd_OB-fold"/>
</dbReference>